<evidence type="ECO:0000256" key="8">
    <source>
        <dbReference type="ARBA" id="ARBA00022840"/>
    </source>
</evidence>
<dbReference type="GO" id="GO:0002949">
    <property type="term" value="P:tRNA threonylcarbamoyladenosine modification"/>
    <property type="evidence" value="ECO:0007669"/>
    <property type="project" value="InterPro"/>
</dbReference>
<evidence type="ECO:0000256" key="4">
    <source>
        <dbReference type="ARBA" id="ARBA00022490"/>
    </source>
</evidence>
<keyword evidence="5" id="KW-0819">tRNA processing</keyword>
<dbReference type="GO" id="GO:0005524">
    <property type="term" value="F:ATP binding"/>
    <property type="evidence" value="ECO:0007669"/>
    <property type="project" value="UniProtKB-KW"/>
</dbReference>
<evidence type="ECO:0000256" key="10">
    <source>
        <dbReference type="ARBA" id="ARBA00032441"/>
    </source>
</evidence>
<dbReference type="SUPFAM" id="SSF52540">
    <property type="entry name" value="P-loop containing nucleoside triphosphate hydrolases"/>
    <property type="match status" value="1"/>
</dbReference>
<dbReference type="Gene3D" id="3.40.50.300">
    <property type="entry name" value="P-loop containing nucleotide triphosphate hydrolases"/>
    <property type="match status" value="1"/>
</dbReference>
<evidence type="ECO:0000256" key="3">
    <source>
        <dbReference type="ARBA" id="ARBA00019010"/>
    </source>
</evidence>
<dbReference type="eggNOG" id="COG0802">
    <property type="taxonomic scope" value="Bacteria"/>
</dbReference>
<proteinExistence type="inferred from homology"/>
<reference evidence="11 12" key="1">
    <citation type="submission" date="2014-08" db="EMBL/GenBank/DDBJ databases">
        <title>Porphyromonas gulae strain:COT-052_OH1451 Genome sequencing.</title>
        <authorList>
            <person name="Wallis C."/>
            <person name="Deusch O."/>
            <person name="O'Flynn C."/>
            <person name="Davis I."/>
            <person name="Jospin G."/>
            <person name="Darling A.E."/>
            <person name="Coil D.A."/>
            <person name="Alexiev A."/>
            <person name="Horsfall A."/>
            <person name="Kirkwood N."/>
            <person name="Harris S."/>
            <person name="Eisen J.A."/>
        </authorList>
    </citation>
    <scope>NUCLEOTIDE SEQUENCE [LARGE SCALE GENOMIC DNA]</scope>
    <source>
        <strain evidence="12">COT-052 OH1451</strain>
    </source>
</reference>
<comment type="subcellular location">
    <subcellularLocation>
        <location evidence="1">Cytoplasm</location>
    </subcellularLocation>
</comment>
<evidence type="ECO:0000256" key="5">
    <source>
        <dbReference type="ARBA" id="ARBA00022694"/>
    </source>
</evidence>
<evidence type="ECO:0000256" key="9">
    <source>
        <dbReference type="ARBA" id="ARBA00022842"/>
    </source>
</evidence>
<organism evidence="11 12">
    <name type="scientific">Porphyromonas gulae</name>
    <dbReference type="NCBI Taxonomy" id="111105"/>
    <lineage>
        <taxon>Bacteria</taxon>
        <taxon>Pseudomonadati</taxon>
        <taxon>Bacteroidota</taxon>
        <taxon>Bacteroidia</taxon>
        <taxon>Bacteroidales</taxon>
        <taxon>Porphyromonadaceae</taxon>
        <taxon>Porphyromonas</taxon>
    </lineage>
</organism>
<dbReference type="PANTHER" id="PTHR33540:SF2">
    <property type="entry name" value="TRNA THREONYLCARBAMOYLADENOSINE BIOSYNTHESIS PROTEIN TSAE"/>
    <property type="match status" value="1"/>
</dbReference>
<keyword evidence="8" id="KW-0067">ATP-binding</keyword>
<dbReference type="Proteomes" id="UP000030130">
    <property type="component" value="Unassembled WGS sequence"/>
</dbReference>
<comment type="caution">
    <text evidence="11">The sequence shown here is derived from an EMBL/GenBank/DDBJ whole genome shotgun (WGS) entry which is preliminary data.</text>
</comment>
<evidence type="ECO:0000313" key="11">
    <source>
        <dbReference type="EMBL" id="KGN84946.1"/>
    </source>
</evidence>
<evidence type="ECO:0000256" key="7">
    <source>
        <dbReference type="ARBA" id="ARBA00022741"/>
    </source>
</evidence>
<sequence>MNTITIDSTSDLGRTARDFIALMGDNTVFAFYAPMGTGKTTFIKAVCEELGVSDVINSPTFSIINEYRSDQTGELIYHFDCYRLNKIEDALNLGVEDYFDSGSLCFIEWPELLEPILPNDTVHVRIEELEDGKRMLTF</sequence>
<evidence type="ECO:0000256" key="2">
    <source>
        <dbReference type="ARBA" id="ARBA00007599"/>
    </source>
</evidence>
<dbReference type="InterPro" id="IPR003442">
    <property type="entry name" value="T6A_TsaE"/>
</dbReference>
<dbReference type="AlphaFoldDB" id="A0A0A2F1Q1"/>
<dbReference type="EMBL" id="JRAI01000063">
    <property type="protein sequence ID" value="KGN84946.1"/>
    <property type="molecule type" value="Genomic_DNA"/>
</dbReference>
<accession>A0A0A2F1Q1</accession>
<dbReference type="Pfam" id="PF02367">
    <property type="entry name" value="TsaE"/>
    <property type="match status" value="1"/>
</dbReference>
<protein>
    <recommendedName>
        <fullName evidence="3">tRNA threonylcarbamoyladenosine biosynthesis protein TsaE</fullName>
    </recommendedName>
    <alternativeName>
        <fullName evidence="10">t(6)A37 threonylcarbamoyladenosine biosynthesis protein TsaE</fullName>
    </alternativeName>
</protein>
<keyword evidence="7" id="KW-0547">Nucleotide-binding</keyword>
<dbReference type="RefSeq" id="WP_039421535.1">
    <property type="nucleotide sequence ID" value="NZ_JRAI01000063.1"/>
</dbReference>
<dbReference type="InterPro" id="IPR027417">
    <property type="entry name" value="P-loop_NTPase"/>
</dbReference>
<evidence type="ECO:0000256" key="1">
    <source>
        <dbReference type="ARBA" id="ARBA00004496"/>
    </source>
</evidence>
<keyword evidence="4" id="KW-0963">Cytoplasm</keyword>
<evidence type="ECO:0000313" key="12">
    <source>
        <dbReference type="Proteomes" id="UP000030130"/>
    </source>
</evidence>
<keyword evidence="6" id="KW-0479">Metal-binding</keyword>
<dbReference type="STRING" id="111105.HR09_07610"/>
<gene>
    <name evidence="11" type="ORF">HR08_07780</name>
</gene>
<dbReference type="PANTHER" id="PTHR33540">
    <property type="entry name" value="TRNA THREONYLCARBAMOYLADENOSINE BIOSYNTHESIS PROTEIN TSAE"/>
    <property type="match status" value="1"/>
</dbReference>
<dbReference type="GO" id="GO:0005737">
    <property type="term" value="C:cytoplasm"/>
    <property type="evidence" value="ECO:0007669"/>
    <property type="project" value="UniProtKB-SubCell"/>
</dbReference>
<dbReference type="OrthoDB" id="9815896at2"/>
<keyword evidence="11" id="KW-0378">Hydrolase</keyword>
<dbReference type="GO" id="GO:0016787">
    <property type="term" value="F:hydrolase activity"/>
    <property type="evidence" value="ECO:0007669"/>
    <property type="project" value="UniProtKB-KW"/>
</dbReference>
<evidence type="ECO:0000256" key="6">
    <source>
        <dbReference type="ARBA" id="ARBA00022723"/>
    </source>
</evidence>
<dbReference type="GO" id="GO:0046872">
    <property type="term" value="F:metal ion binding"/>
    <property type="evidence" value="ECO:0007669"/>
    <property type="project" value="UniProtKB-KW"/>
</dbReference>
<comment type="similarity">
    <text evidence="2">Belongs to the TsaE family.</text>
</comment>
<dbReference type="NCBIfam" id="TIGR00150">
    <property type="entry name" value="T6A_YjeE"/>
    <property type="match status" value="1"/>
</dbReference>
<name>A0A0A2F1Q1_9PORP</name>
<keyword evidence="9" id="KW-0460">Magnesium</keyword>